<dbReference type="AlphaFoldDB" id="A0AAJ0FNX8"/>
<reference evidence="1" key="1">
    <citation type="submission" date="2023-06" db="EMBL/GenBank/DDBJ databases">
        <title>Conoideocrella luteorostrata (Hypocreales: Clavicipitaceae), a potential biocontrol fungus for elongate hemlock scale in United States Christmas tree production areas.</title>
        <authorList>
            <person name="Barrett H."/>
            <person name="Lovett B."/>
            <person name="Macias A.M."/>
            <person name="Stajich J.E."/>
            <person name="Kasson M.T."/>
        </authorList>
    </citation>
    <scope>NUCLEOTIDE SEQUENCE</scope>
    <source>
        <strain evidence="1">ARSEF 14590</strain>
    </source>
</reference>
<evidence type="ECO:0000313" key="2">
    <source>
        <dbReference type="Proteomes" id="UP001251528"/>
    </source>
</evidence>
<evidence type="ECO:0000313" key="1">
    <source>
        <dbReference type="EMBL" id="KAK2591297.1"/>
    </source>
</evidence>
<sequence>MRDAVYEQMLTDRSTGMAQSRKLPKSLATFGTIASASSAGIFTNPNQLMSDHRPENTDRVNAQRMAEYRQISKDLLLDAVDVHWADEMADAIDWEIFGDSATNSTTTDTIMLNDMSTAIAMYIASKDGSYPNHESLEGLIRLMEPVTHGNPSRAGSSSVRTG</sequence>
<name>A0AAJ0FNX8_9HYPO</name>
<protein>
    <submittedName>
        <fullName evidence="1">Uncharacterized protein</fullName>
    </submittedName>
</protein>
<keyword evidence="2" id="KW-1185">Reference proteome</keyword>
<proteinExistence type="predicted"/>
<gene>
    <name evidence="1" type="ORF">QQS21_011015</name>
</gene>
<accession>A0AAJ0FNX8</accession>
<dbReference type="EMBL" id="JASWJB010000347">
    <property type="protein sequence ID" value="KAK2591297.1"/>
    <property type="molecule type" value="Genomic_DNA"/>
</dbReference>
<organism evidence="1 2">
    <name type="scientific">Conoideocrella luteorostrata</name>
    <dbReference type="NCBI Taxonomy" id="1105319"/>
    <lineage>
        <taxon>Eukaryota</taxon>
        <taxon>Fungi</taxon>
        <taxon>Dikarya</taxon>
        <taxon>Ascomycota</taxon>
        <taxon>Pezizomycotina</taxon>
        <taxon>Sordariomycetes</taxon>
        <taxon>Hypocreomycetidae</taxon>
        <taxon>Hypocreales</taxon>
        <taxon>Clavicipitaceae</taxon>
        <taxon>Conoideocrella</taxon>
    </lineage>
</organism>
<comment type="caution">
    <text evidence="1">The sequence shown here is derived from an EMBL/GenBank/DDBJ whole genome shotgun (WGS) entry which is preliminary data.</text>
</comment>
<dbReference type="Proteomes" id="UP001251528">
    <property type="component" value="Unassembled WGS sequence"/>
</dbReference>